<keyword evidence="1" id="KW-0175">Coiled coil</keyword>
<feature type="coiled-coil region" evidence="1">
    <location>
        <begin position="13"/>
        <end position="40"/>
    </location>
</feature>
<dbReference type="AlphaFoldDB" id="A0A3M6YJ07"/>
<proteinExistence type="predicted"/>
<dbReference type="EMBL" id="QWIL01001465">
    <property type="protein sequence ID" value="RMY02953.1"/>
    <property type="molecule type" value="Genomic_DNA"/>
</dbReference>
<evidence type="ECO:0000256" key="1">
    <source>
        <dbReference type="SAM" id="Coils"/>
    </source>
</evidence>
<dbReference type="VEuPathDB" id="FungiDB:BTJ68_13364"/>
<evidence type="ECO:0000313" key="3">
    <source>
        <dbReference type="Proteomes" id="UP000271337"/>
    </source>
</evidence>
<dbReference type="OrthoDB" id="3879950at2759"/>
<name>A0A3M6YJ07_HORWE</name>
<gene>
    <name evidence="2" type="ORF">D0867_10865</name>
</gene>
<evidence type="ECO:0008006" key="4">
    <source>
        <dbReference type="Google" id="ProtNLM"/>
    </source>
</evidence>
<sequence>MSAEHESEVCDVMRQVLGELKGINSRLERIETRQKQIEGNIATLVADENLQKMIMPHTAAKLQAQLFARDHPAAEALFSTPELLETMLLELPMQDLLLAQRVCLRFKGTIDESIKIRRALFFEPEPVAKEGGAVASRVNPLLTEESQLHRHRFIIAESTPMCRFDGPKLPISMMVKITDEGVGMERKHIDCFLEGATYFSNGSWRKMLVAQSLKIFLLVSLCGPLVWFHRQVHPAPTMEEVCDRTHKLGRESL</sequence>
<accession>A0A3M6YJ07</accession>
<reference evidence="2 3" key="1">
    <citation type="journal article" date="2018" name="BMC Genomics">
        <title>Genomic evidence for intraspecific hybridization in a clonal and extremely halotolerant yeast.</title>
        <authorList>
            <person name="Gostincar C."/>
            <person name="Stajich J.E."/>
            <person name="Zupancic J."/>
            <person name="Zalar P."/>
            <person name="Gunde-Cimerman N."/>
        </authorList>
    </citation>
    <scope>NUCLEOTIDE SEQUENCE [LARGE SCALE GENOMIC DNA]</scope>
    <source>
        <strain evidence="2 3">EXF-6669</strain>
    </source>
</reference>
<dbReference type="Proteomes" id="UP000271337">
    <property type="component" value="Unassembled WGS sequence"/>
</dbReference>
<organism evidence="2 3">
    <name type="scientific">Hortaea werneckii</name>
    <name type="common">Black yeast</name>
    <name type="synonym">Cladosporium werneckii</name>
    <dbReference type="NCBI Taxonomy" id="91943"/>
    <lineage>
        <taxon>Eukaryota</taxon>
        <taxon>Fungi</taxon>
        <taxon>Dikarya</taxon>
        <taxon>Ascomycota</taxon>
        <taxon>Pezizomycotina</taxon>
        <taxon>Dothideomycetes</taxon>
        <taxon>Dothideomycetidae</taxon>
        <taxon>Mycosphaerellales</taxon>
        <taxon>Teratosphaeriaceae</taxon>
        <taxon>Hortaea</taxon>
    </lineage>
</organism>
<evidence type="ECO:0000313" key="2">
    <source>
        <dbReference type="EMBL" id="RMY02953.1"/>
    </source>
</evidence>
<comment type="caution">
    <text evidence="2">The sequence shown here is derived from an EMBL/GenBank/DDBJ whole genome shotgun (WGS) entry which is preliminary data.</text>
</comment>
<protein>
    <recommendedName>
        <fullName evidence="4">F-box domain-containing protein</fullName>
    </recommendedName>
</protein>